<keyword evidence="3" id="KW-0677">Repeat</keyword>
<dbReference type="InterPro" id="IPR013083">
    <property type="entry name" value="Znf_RING/FYVE/PHD"/>
</dbReference>
<dbReference type="GO" id="GO:0008270">
    <property type="term" value="F:zinc ion binding"/>
    <property type="evidence" value="ECO:0007669"/>
    <property type="project" value="UniProtKB-KW"/>
</dbReference>
<evidence type="ECO:0000256" key="4">
    <source>
        <dbReference type="ARBA" id="ARBA00022771"/>
    </source>
</evidence>
<dbReference type="SMART" id="SM00558">
    <property type="entry name" value="JmjC"/>
    <property type="match status" value="1"/>
</dbReference>
<evidence type="ECO:0000256" key="8">
    <source>
        <dbReference type="PROSITE-ProRule" id="PRU00146"/>
    </source>
</evidence>
<comment type="subcellular location">
    <subcellularLocation>
        <location evidence="1">Nucleus</location>
    </subcellularLocation>
</comment>
<comment type="caution">
    <text evidence="12">The sequence shown here is derived from an EMBL/GenBank/DDBJ whole genome shotgun (WGS) entry which is preliminary data.</text>
</comment>
<feature type="domain" description="PHD-type" evidence="10">
    <location>
        <begin position="659"/>
        <end position="708"/>
    </location>
</feature>
<dbReference type="Gene3D" id="3.30.40.10">
    <property type="entry name" value="Zinc/RING finger domain, C3HC4 (zinc finger)"/>
    <property type="match status" value="1"/>
</dbReference>
<organism evidence="12 13">
    <name type="scientific">Rhizopus stolonifer</name>
    <name type="common">Rhizopus nigricans</name>
    <dbReference type="NCBI Taxonomy" id="4846"/>
    <lineage>
        <taxon>Eukaryota</taxon>
        <taxon>Fungi</taxon>
        <taxon>Fungi incertae sedis</taxon>
        <taxon>Mucoromycota</taxon>
        <taxon>Mucoromycotina</taxon>
        <taxon>Mucoromycetes</taxon>
        <taxon>Mucorales</taxon>
        <taxon>Mucorineae</taxon>
        <taxon>Rhizopodaceae</taxon>
        <taxon>Rhizopus</taxon>
    </lineage>
</organism>
<dbReference type="InterPro" id="IPR001965">
    <property type="entry name" value="Znf_PHD"/>
</dbReference>
<dbReference type="InterPro" id="IPR019786">
    <property type="entry name" value="Zinc_finger_PHD-type_CS"/>
</dbReference>
<evidence type="ECO:0000256" key="1">
    <source>
        <dbReference type="ARBA" id="ARBA00004123"/>
    </source>
</evidence>
<dbReference type="SUPFAM" id="SSF57903">
    <property type="entry name" value="FYVE/PHD zinc finger"/>
    <property type="match status" value="1"/>
</dbReference>
<dbReference type="PROSITE" id="PS50016">
    <property type="entry name" value="ZF_PHD_2"/>
    <property type="match status" value="1"/>
</dbReference>
<dbReference type="InterPro" id="IPR003347">
    <property type="entry name" value="JmjC_dom"/>
</dbReference>
<dbReference type="Pfam" id="PF00628">
    <property type="entry name" value="PHD"/>
    <property type="match status" value="1"/>
</dbReference>
<dbReference type="STRING" id="4846.A0A367J6G6"/>
<dbReference type="SUPFAM" id="SSF51197">
    <property type="entry name" value="Clavaminate synthase-like"/>
    <property type="match status" value="1"/>
</dbReference>
<dbReference type="InterPro" id="IPR011011">
    <property type="entry name" value="Znf_FYVE_PHD"/>
</dbReference>
<evidence type="ECO:0000259" key="11">
    <source>
        <dbReference type="PROSITE" id="PS51184"/>
    </source>
</evidence>
<dbReference type="SMART" id="SM00249">
    <property type="entry name" value="PHD"/>
    <property type="match status" value="1"/>
</dbReference>
<dbReference type="InterPro" id="IPR013637">
    <property type="entry name" value="Lys_sp_deMease-like_dom"/>
</dbReference>
<feature type="domain" description="JmjC" evidence="11">
    <location>
        <begin position="11"/>
        <end position="177"/>
    </location>
</feature>
<dbReference type="GO" id="GO:0034647">
    <property type="term" value="F:histone H3K4me/H3K4me2/H3K4me3 demethylase activity"/>
    <property type="evidence" value="ECO:0007669"/>
    <property type="project" value="TreeGrafter"/>
</dbReference>
<evidence type="ECO:0000256" key="9">
    <source>
        <dbReference type="SAM" id="MobiDB-lite"/>
    </source>
</evidence>
<keyword evidence="5" id="KW-0862">Zinc</keyword>
<keyword evidence="13" id="KW-1185">Reference proteome</keyword>
<evidence type="ECO:0000256" key="6">
    <source>
        <dbReference type="ARBA" id="ARBA00023004"/>
    </source>
</evidence>
<dbReference type="PANTHER" id="PTHR10694">
    <property type="entry name" value="LYSINE-SPECIFIC DEMETHYLASE"/>
    <property type="match status" value="1"/>
</dbReference>
<dbReference type="OrthoDB" id="1678912at2759"/>
<evidence type="ECO:0000256" key="7">
    <source>
        <dbReference type="ARBA" id="ARBA00023242"/>
    </source>
</evidence>
<evidence type="ECO:0000256" key="5">
    <source>
        <dbReference type="ARBA" id="ARBA00022833"/>
    </source>
</evidence>
<keyword evidence="4 8" id="KW-0863">Zinc-finger</keyword>
<keyword evidence="2" id="KW-0479">Metal-binding</keyword>
<sequence>GFVHPEQHFGRSPFDPWNLNVLPVAPQSLFTHINTDISGMMVPWLYIGMCFSAFCWHNEDHYTYSINYMHWGETKTWYGIPGSDTAKFEATMKRAMPELFDQHPDLLFQLVTMFSPERLVEQDVSVYAVDQRPGQFVVTFPKAYHSGFNHGFNFCEAVNFAPLKWIDHGLECVKLYKEYRRQPCFSHDALLCTAARNLKNCYQSDMSWLKKGISDMQTRELAERKLVRTRHLKEVLLDEDDPREEMQCDHCHCYTYLSFIGCVCTDRVSCSEHTTQLCVCPTSAKTLYLRYTDEQLQTLVDEIMSCDDAEEQWKQKVCEVMKTTPSVGVMNDLVKQGEEACVSPESLSSFHEFVQTTAAWIKEAQRVLGKAPETTKSMARGRIERIESLLSDEGTIHYDLPHIARLKEYLGQLKAHEDTITDELLDCGDKQAQEIIYGRGKELGAFSKRMVRLKAVIDTYDWSEEVERVLSKPYNAKAFKKLIKSAANFGIFDGPRLDRLVTIERNAKNALQLIENLCRGREKISPERQHEIFSIGQNLQDPSLSFSLEPHLIIRLRNRISRAQDILSAVQELLKRCGQADVMERPTLEEAHKMMSLCKESIFSSESFQLLSQEITAMSSWTEGVRNTFMHGRHRSLEHVLQETLANVQNITSSIDKPDRYCFCRKPEYGMMVACDICKEWYHDACVKLPRGVSRSTTSYICPLCAGVEYKTNLHASRQPTLLEVQRLMNMAQQGKFLPKNYELIKSIYTCMHSFQTSVQNLTYRVQDKKIIQKYIRCLEGLEVRLPYQLQALKAQLNKPTTYQQETPHHKLSISSLLHPTESHISYATSSSPYQETQNTTSISIQQGQKRPLINDEQGHTRIQKLRLT</sequence>
<protein>
    <submittedName>
        <fullName evidence="12">Uncharacterized protein</fullName>
    </submittedName>
</protein>
<feature type="compositionally biased region" description="Polar residues" evidence="9">
    <location>
        <begin position="829"/>
        <end position="849"/>
    </location>
</feature>
<name>A0A367J6G6_RHIST</name>
<keyword evidence="7" id="KW-0539">Nucleus</keyword>
<dbReference type="InterPro" id="IPR004198">
    <property type="entry name" value="Znf_C5HC2"/>
</dbReference>
<dbReference type="PROSITE" id="PS01359">
    <property type="entry name" value="ZF_PHD_1"/>
    <property type="match status" value="1"/>
</dbReference>
<dbReference type="EMBL" id="PJQM01004155">
    <property type="protein sequence ID" value="RCH85506.1"/>
    <property type="molecule type" value="Genomic_DNA"/>
</dbReference>
<dbReference type="Gene3D" id="2.60.120.650">
    <property type="entry name" value="Cupin"/>
    <property type="match status" value="1"/>
</dbReference>
<dbReference type="PROSITE" id="PS51184">
    <property type="entry name" value="JMJC"/>
    <property type="match status" value="1"/>
</dbReference>
<dbReference type="Pfam" id="PF02928">
    <property type="entry name" value="zf-C5HC2"/>
    <property type="match status" value="1"/>
</dbReference>
<evidence type="ECO:0000313" key="12">
    <source>
        <dbReference type="EMBL" id="RCH85506.1"/>
    </source>
</evidence>
<dbReference type="Proteomes" id="UP000253551">
    <property type="component" value="Unassembled WGS sequence"/>
</dbReference>
<gene>
    <name evidence="12" type="ORF">CU098_001293</name>
</gene>
<evidence type="ECO:0000313" key="13">
    <source>
        <dbReference type="Proteomes" id="UP000253551"/>
    </source>
</evidence>
<dbReference type="GO" id="GO:0006355">
    <property type="term" value="P:regulation of DNA-templated transcription"/>
    <property type="evidence" value="ECO:0007669"/>
    <property type="project" value="TreeGrafter"/>
</dbReference>
<feature type="non-terminal residue" evidence="12">
    <location>
        <position position="869"/>
    </location>
</feature>
<dbReference type="PANTHER" id="PTHR10694:SF33">
    <property type="entry name" value="LYSINE-SPECIFIC DEMETHYLASE 5"/>
    <property type="match status" value="1"/>
</dbReference>
<dbReference type="Pfam" id="PF08429">
    <property type="entry name" value="PLU-1"/>
    <property type="match status" value="1"/>
</dbReference>
<evidence type="ECO:0000256" key="3">
    <source>
        <dbReference type="ARBA" id="ARBA00022737"/>
    </source>
</evidence>
<reference evidence="12 13" key="1">
    <citation type="journal article" date="2018" name="G3 (Bethesda)">
        <title>Phylogenetic and Phylogenomic Definition of Rhizopus Species.</title>
        <authorList>
            <person name="Gryganskyi A.P."/>
            <person name="Golan J."/>
            <person name="Dolatabadi S."/>
            <person name="Mondo S."/>
            <person name="Robb S."/>
            <person name="Idnurm A."/>
            <person name="Muszewska A."/>
            <person name="Steczkiewicz K."/>
            <person name="Masonjones S."/>
            <person name="Liao H.L."/>
            <person name="Gajdeczka M.T."/>
            <person name="Anike F."/>
            <person name="Vuek A."/>
            <person name="Anishchenko I.M."/>
            <person name="Voigt K."/>
            <person name="de Hoog G.S."/>
            <person name="Smith M.E."/>
            <person name="Heitman J."/>
            <person name="Vilgalys R."/>
            <person name="Stajich J.E."/>
        </authorList>
    </citation>
    <scope>NUCLEOTIDE SEQUENCE [LARGE SCALE GENOMIC DNA]</scope>
    <source>
        <strain evidence="12 13">LSU 92-RS-03</strain>
    </source>
</reference>
<dbReference type="GO" id="GO:0000785">
    <property type="term" value="C:chromatin"/>
    <property type="evidence" value="ECO:0007669"/>
    <property type="project" value="TreeGrafter"/>
</dbReference>
<dbReference type="Pfam" id="PF02373">
    <property type="entry name" value="JmjC"/>
    <property type="match status" value="1"/>
</dbReference>
<proteinExistence type="predicted"/>
<dbReference type="AlphaFoldDB" id="A0A367J6G6"/>
<dbReference type="CDD" id="cd15518">
    <property type="entry name" value="PHD_Ecm5p_Lid2p_like"/>
    <property type="match status" value="1"/>
</dbReference>
<evidence type="ECO:0000256" key="2">
    <source>
        <dbReference type="ARBA" id="ARBA00022723"/>
    </source>
</evidence>
<dbReference type="InterPro" id="IPR019787">
    <property type="entry name" value="Znf_PHD-finger"/>
</dbReference>
<evidence type="ECO:0000259" key="10">
    <source>
        <dbReference type="PROSITE" id="PS50016"/>
    </source>
</evidence>
<accession>A0A367J6G6</accession>
<feature type="region of interest" description="Disordered" evidence="9">
    <location>
        <begin position="829"/>
        <end position="857"/>
    </location>
</feature>
<keyword evidence="6" id="KW-0408">Iron</keyword>
<feature type="non-terminal residue" evidence="12">
    <location>
        <position position="1"/>
    </location>
</feature>
<dbReference type="GO" id="GO:0005634">
    <property type="term" value="C:nucleus"/>
    <property type="evidence" value="ECO:0007669"/>
    <property type="project" value="UniProtKB-SubCell"/>
</dbReference>